<dbReference type="InterPro" id="IPR019786">
    <property type="entry name" value="Zinc_finger_PHD-type_CS"/>
</dbReference>
<evidence type="ECO:0000256" key="6">
    <source>
        <dbReference type="ARBA" id="ARBA00022691"/>
    </source>
</evidence>
<dbReference type="InterPro" id="IPR055198">
    <property type="entry name" value="NSD_PHD"/>
</dbReference>
<accession>A0A8S0T1T7</accession>
<gene>
    <name evidence="12" type="ORF">OLEA9_A073253</name>
</gene>
<evidence type="ECO:0000256" key="1">
    <source>
        <dbReference type="ARBA" id="ARBA00004123"/>
    </source>
</evidence>
<dbReference type="PROSITE" id="PS01359">
    <property type="entry name" value="ZF_PHD_1"/>
    <property type="match status" value="1"/>
</dbReference>
<evidence type="ECO:0000256" key="4">
    <source>
        <dbReference type="ARBA" id="ARBA00022603"/>
    </source>
</evidence>
<keyword evidence="5" id="KW-0808">Transferase</keyword>
<keyword evidence="3" id="KW-0158">Chromosome</keyword>
<dbReference type="GO" id="GO:0032259">
    <property type="term" value="P:methylation"/>
    <property type="evidence" value="ECO:0007669"/>
    <property type="project" value="UniProtKB-KW"/>
</dbReference>
<evidence type="ECO:0000256" key="3">
    <source>
        <dbReference type="ARBA" id="ARBA00022454"/>
    </source>
</evidence>
<keyword evidence="4" id="KW-0489">Methyltransferase</keyword>
<dbReference type="EMBL" id="CACTIH010005604">
    <property type="protein sequence ID" value="CAA2998801.1"/>
    <property type="molecule type" value="Genomic_DNA"/>
</dbReference>
<dbReference type="InterPro" id="IPR001965">
    <property type="entry name" value="Znf_PHD"/>
</dbReference>
<organism evidence="12 13">
    <name type="scientific">Olea europaea subsp. europaea</name>
    <dbReference type="NCBI Taxonomy" id="158383"/>
    <lineage>
        <taxon>Eukaryota</taxon>
        <taxon>Viridiplantae</taxon>
        <taxon>Streptophyta</taxon>
        <taxon>Embryophyta</taxon>
        <taxon>Tracheophyta</taxon>
        <taxon>Spermatophyta</taxon>
        <taxon>Magnoliopsida</taxon>
        <taxon>eudicotyledons</taxon>
        <taxon>Gunneridae</taxon>
        <taxon>Pentapetalae</taxon>
        <taxon>asterids</taxon>
        <taxon>lamiids</taxon>
        <taxon>Lamiales</taxon>
        <taxon>Oleaceae</taxon>
        <taxon>Oleeae</taxon>
        <taxon>Olea</taxon>
    </lineage>
</organism>
<reference evidence="12 13" key="1">
    <citation type="submission" date="2019-12" db="EMBL/GenBank/DDBJ databases">
        <authorList>
            <person name="Alioto T."/>
            <person name="Alioto T."/>
            <person name="Gomez Garrido J."/>
        </authorList>
    </citation>
    <scope>NUCLEOTIDE SEQUENCE [LARGE SCALE GENOMIC DNA]</scope>
</reference>
<evidence type="ECO:0000256" key="7">
    <source>
        <dbReference type="ARBA" id="ARBA00022723"/>
    </source>
</evidence>
<feature type="domain" description="Zinc finger PHD-type" evidence="11">
    <location>
        <begin position="78"/>
        <end position="125"/>
    </location>
</feature>
<name>A0A8S0T1T7_OLEEU</name>
<dbReference type="AlphaFoldDB" id="A0A8S0T1T7"/>
<dbReference type="GO" id="GO:0008168">
    <property type="term" value="F:methyltransferase activity"/>
    <property type="evidence" value="ECO:0007669"/>
    <property type="project" value="UniProtKB-KW"/>
</dbReference>
<dbReference type="GO" id="GO:0005634">
    <property type="term" value="C:nucleus"/>
    <property type="evidence" value="ECO:0007669"/>
    <property type="project" value="UniProtKB-SubCell"/>
</dbReference>
<sequence>MESIVVLDSDSEFEAGLQSNDFISDEEREGIREIEDDEEVTICGDSKPCKMGKRKIEKGDLEFKNSLPFMCNAPKMVQCLVCQYAIYREAILCSVRGCQASFHLKCAKDGLGFSSLKQFKCPQHACFLCKRENRLWRCVRCPMASHDRCTPFPEHVIRLPDRPQEVICWRHPTDWLLSKEIFSCLPLPCNDEEFKTVMNWKDLTENILEPPPYEQIK</sequence>
<evidence type="ECO:0000256" key="9">
    <source>
        <dbReference type="ARBA" id="ARBA00022833"/>
    </source>
</evidence>
<keyword evidence="9" id="KW-0862">Zinc</keyword>
<evidence type="ECO:0000259" key="11">
    <source>
        <dbReference type="SMART" id="SM00249"/>
    </source>
</evidence>
<dbReference type="PANTHER" id="PTHR22884">
    <property type="entry name" value="SET DOMAIN PROTEINS"/>
    <property type="match status" value="1"/>
</dbReference>
<dbReference type="InterPro" id="IPR013083">
    <property type="entry name" value="Znf_RING/FYVE/PHD"/>
</dbReference>
<protein>
    <submittedName>
        <fullName evidence="12">Histone-lysine N-methyltransferase ASHR3</fullName>
    </submittedName>
</protein>
<keyword evidence="8" id="KW-0863">Zinc-finger</keyword>
<comment type="subcellular location">
    <subcellularLocation>
        <location evidence="2">Chromosome</location>
    </subcellularLocation>
    <subcellularLocation>
        <location evidence="1">Nucleus</location>
    </subcellularLocation>
</comment>
<dbReference type="GO" id="GO:0005694">
    <property type="term" value="C:chromosome"/>
    <property type="evidence" value="ECO:0007669"/>
    <property type="project" value="UniProtKB-SubCell"/>
</dbReference>
<dbReference type="GO" id="GO:0008270">
    <property type="term" value="F:zinc ion binding"/>
    <property type="evidence" value="ECO:0007669"/>
    <property type="project" value="UniProtKB-KW"/>
</dbReference>
<dbReference type="Gramene" id="OE9A073253T1">
    <property type="protein sequence ID" value="OE9A073253C1"/>
    <property type="gene ID" value="OE9A073253"/>
</dbReference>
<evidence type="ECO:0000256" key="5">
    <source>
        <dbReference type="ARBA" id="ARBA00022679"/>
    </source>
</evidence>
<dbReference type="Proteomes" id="UP000594638">
    <property type="component" value="Unassembled WGS sequence"/>
</dbReference>
<evidence type="ECO:0000256" key="10">
    <source>
        <dbReference type="ARBA" id="ARBA00023242"/>
    </source>
</evidence>
<keyword evidence="13" id="KW-1185">Reference proteome</keyword>
<dbReference type="InterPro" id="IPR050777">
    <property type="entry name" value="SET2_Histone-Lys_MeTrsfase"/>
</dbReference>
<keyword evidence="10" id="KW-0539">Nucleus</keyword>
<comment type="caution">
    <text evidence="12">The sequence shown here is derived from an EMBL/GenBank/DDBJ whole genome shotgun (WGS) entry which is preliminary data.</text>
</comment>
<dbReference type="OrthoDB" id="422362at2759"/>
<evidence type="ECO:0000313" key="12">
    <source>
        <dbReference type="EMBL" id="CAA2998801.1"/>
    </source>
</evidence>
<dbReference type="Gene3D" id="3.30.40.10">
    <property type="entry name" value="Zinc/RING finger domain, C3HC4 (zinc finger)"/>
    <property type="match status" value="1"/>
</dbReference>
<proteinExistence type="predicted"/>
<evidence type="ECO:0000256" key="8">
    <source>
        <dbReference type="ARBA" id="ARBA00022771"/>
    </source>
</evidence>
<dbReference type="SMART" id="SM00249">
    <property type="entry name" value="PHD"/>
    <property type="match status" value="1"/>
</dbReference>
<dbReference type="Pfam" id="PF22908">
    <property type="entry name" value="PHD_NSD"/>
    <property type="match status" value="1"/>
</dbReference>
<keyword evidence="6" id="KW-0949">S-adenosyl-L-methionine</keyword>
<keyword evidence="7" id="KW-0479">Metal-binding</keyword>
<evidence type="ECO:0000313" key="13">
    <source>
        <dbReference type="Proteomes" id="UP000594638"/>
    </source>
</evidence>
<evidence type="ECO:0000256" key="2">
    <source>
        <dbReference type="ARBA" id="ARBA00004286"/>
    </source>
</evidence>